<reference evidence="2 3" key="1">
    <citation type="journal article" date="2018" name="Biotechnol. Adv.">
        <title>Improved genomic resources and new bioinformatic workflow for the carcinogenic parasite Clonorchis sinensis: Biotechnological implications.</title>
        <authorList>
            <person name="Wang D."/>
            <person name="Korhonen P.K."/>
            <person name="Gasser R.B."/>
            <person name="Young N.D."/>
        </authorList>
    </citation>
    <scope>NUCLEOTIDE SEQUENCE [LARGE SCALE GENOMIC DNA]</scope>
    <source>
        <strain evidence="2">Cs-k2</strain>
    </source>
</reference>
<dbReference type="GO" id="GO:0000795">
    <property type="term" value="C:synaptonemal complex"/>
    <property type="evidence" value="ECO:0007669"/>
    <property type="project" value="InterPro"/>
</dbReference>
<gene>
    <name evidence="2" type="ORF">CSKR_106752</name>
</gene>
<dbReference type="GO" id="GO:0061630">
    <property type="term" value="F:ubiquitin protein ligase activity"/>
    <property type="evidence" value="ECO:0007669"/>
    <property type="project" value="InterPro"/>
</dbReference>
<feature type="coiled-coil region" evidence="1">
    <location>
        <begin position="121"/>
        <end position="169"/>
    </location>
</feature>
<name>A0A8T1MTI3_CLOSI</name>
<comment type="caution">
    <text evidence="2">The sequence shown here is derived from an EMBL/GenBank/DDBJ whole genome shotgun (WGS) entry which is preliminary data.</text>
</comment>
<sequence length="287" mass="33391">MYNMLLCNYRKCKQPLRICAVATVCKHIFCTDHNPMQLKTADGEVQCPVCRTRLNNNCELMEVDLQPCEQFRTMILMGQSPETILDVCRRAMEFYNFQKAQEIKYYEYINYKLTEKSKNMEASCKTILSNLERKNQRLQAEKEALIKECEELRDNLVVSSQKLSQLEGELRKVTINSNPECDQGRVPLDMSVDPFKARKTNVPRSDETIRSKFPRCSPDSTYTMSSPFNLRNLFSSMNFRKSSETNNIFPHLGLSSRKTTDPPNQSVRNINESFRNLSHISGKNFYR</sequence>
<dbReference type="AlphaFoldDB" id="A0A8T1MTI3"/>
<evidence type="ECO:0000313" key="2">
    <source>
        <dbReference type="EMBL" id="KAG5452319.1"/>
    </source>
</evidence>
<dbReference type="EMBL" id="NIRI02000042">
    <property type="protein sequence ID" value="KAG5452319.1"/>
    <property type="molecule type" value="Genomic_DNA"/>
</dbReference>
<proteinExistence type="predicted"/>
<evidence type="ECO:0000313" key="3">
    <source>
        <dbReference type="Proteomes" id="UP000286415"/>
    </source>
</evidence>
<evidence type="ECO:0000256" key="1">
    <source>
        <dbReference type="SAM" id="Coils"/>
    </source>
</evidence>
<organism evidence="2 3">
    <name type="scientific">Clonorchis sinensis</name>
    <name type="common">Chinese liver fluke</name>
    <dbReference type="NCBI Taxonomy" id="79923"/>
    <lineage>
        <taxon>Eukaryota</taxon>
        <taxon>Metazoa</taxon>
        <taxon>Spiralia</taxon>
        <taxon>Lophotrochozoa</taxon>
        <taxon>Platyhelminthes</taxon>
        <taxon>Trematoda</taxon>
        <taxon>Digenea</taxon>
        <taxon>Opisthorchiida</taxon>
        <taxon>Opisthorchiata</taxon>
        <taxon>Opisthorchiidae</taxon>
        <taxon>Clonorchis</taxon>
    </lineage>
</organism>
<dbReference type="PANTHER" id="PTHR14305">
    <property type="entry name" value="E3 UBIQUITIN-PROTEIN LIGASE CCNB1IP1"/>
    <property type="match status" value="1"/>
</dbReference>
<dbReference type="PANTHER" id="PTHR14305:SF0">
    <property type="entry name" value="E3 UBIQUITIN-PROTEIN LIGASE CCNB1IP1"/>
    <property type="match status" value="1"/>
</dbReference>
<keyword evidence="3" id="KW-1185">Reference proteome</keyword>
<keyword evidence="1" id="KW-0175">Coiled coil</keyword>
<dbReference type="Proteomes" id="UP000286415">
    <property type="component" value="Unassembled WGS sequence"/>
</dbReference>
<reference evidence="2 3" key="2">
    <citation type="journal article" date="2021" name="Genomics">
        <title>High-quality reference genome for Clonorchis sinensis.</title>
        <authorList>
            <person name="Young N.D."/>
            <person name="Stroehlein A.J."/>
            <person name="Kinkar L."/>
            <person name="Wang T."/>
            <person name="Sohn W.M."/>
            <person name="Chang B.C.H."/>
            <person name="Kaur P."/>
            <person name="Weisz D."/>
            <person name="Dudchenko O."/>
            <person name="Aiden E.L."/>
            <person name="Korhonen P.K."/>
            <person name="Gasser R.B."/>
        </authorList>
    </citation>
    <scope>NUCLEOTIDE SEQUENCE [LARGE SCALE GENOMIC DNA]</scope>
    <source>
        <strain evidence="2">Cs-k2</strain>
    </source>
</reference>
<protein>
    <submittedName>
        <fullName evidence="2">Cyclin B1 interacting protein 1, E3 ubiquitin protein ligase</fullName>
    </submittedName>
</protein>
<accession>A0A8T1MTI3</accession>
<dbReference type="InterPro" id="IPR042448">
    <property type="entry name" value="CCNB1IP1"/>
</dbReference>
<dbReference type="GO" id="GO:0007131">
    <property type="term" value="P:reciprocal meiotic recombination"/>
    <property type="evidence" value="ECO:0007669"/>
    <property type="project" value="InterPro"/>
</dbReference>
<dbReference type="OrthoDB" id="441210at2759"/>